<dbReference type="Proteomes" id="UP000215914">
    <property type="component" value="Unassembled WGS sequence"/>
</dbReference>
<evidence type="ECO:0000313" key="2">
    <source>
        <dbReference type="Proteomes" id="UP000215914"/>
    </source>
</evidence>
<sequence>MMFTSSLILNSRGLRNFNPLIIQYLYFQQNRDDYRLMAGRRATKCAHKDL</sequence>
<organism evidence="1 2">
    <name type="scientific">Helianthus annuus</name>
    <name type="common">Common sunflower</name>
    <dbReference type="NCBI Taxonomy" id="4232"/>
    <lineage>
        <taxon>Eukaryota</taxon>
        <taxon>Viridiplantae</taxon>
        <taxon>Streptophyta</taxon>
        <taxon>Embryophyta</taxon>
        <taxon>Tracheophyta</taxon>
        <taxon>Spermatophyta</taxon>
        <taxon>Magnoliopsida</taxon>
        <taxon>eudicotyledons</taxon>
        <taxon>Gunneridae</taxon>
        <taxon>Pentapetalae</taxon>
        <taxon>asterids</taxon>
        <taxon>campanulids</taxon>
        <taxon>Asterales</taxon>
        <taxon>Asteraceae</taxon>
        <taxon>Asteroideae</taxon>
        <taxon>Heliantheae alliance</taxon>
        <taxon>Heliantheae</taxon>
        <taxon>Helianthus</taxon>
    </lineage>
</organism>
<dbReference type="AlphaFoldDB" id="A0A9K3ECW2"/>
<accession>A0A9K3ECW2</accession>
<dbReference type="Gramene" id="mRNA:HanXRQr2_Chr14g0663811">
    <property type="protein sequence ID" value="CDS:HanXRQr2_Chr14g0663811.1"/>
    <property type="gene ID" value="HanXRQr2_Chr14g0663811"/>
</dbReference>
<dbReference type="EMBL" id="MNCJ02000329">
    <property type="protein sequence ID" value="KAF5770834.1"/>
    <property type="molecule type" value="Genomic_DNA"/>
</dbReference>
<comment type="caution">
    <text evidence="1">The sequence shown here is derived from an EMBL/GenBank/DDBJ whole genome shotgun (WGS) entry which is preliminary data.</text>
</comment>
<proteinExistence type="predicted"/>
<protein>
    <submittedName>
        <fullName evidence="1">Uncharacterized protein</fullName>
    </submittedName>
</protein>
<reference evidence="1" key="2">
    <citation type="submission" date="2020-06" db="EMBL/GenBank/DDBJ databases">
        <title>Helianthus annuus Genome sequencing and assembly Release 2.</title>
        <authorList>
            <person name="Gouzy J."/>
            <person name="Langlade N."/>
            <person name="Munos S."/>
        </authorList>
    </citation>
    <scope>NUCLEOTIDE SEQUENCE</scope>
    <source>
        <tissue evidence="1">Leaves</tissue>
    </source>
</reference>
<keyword evidence="2" id="KW-1185">Reference proteome</keyword>
<evidence type="ECO:0000313" key="1">
    <source>
        <dbReference type="EMBL" id="KAF5770834.1"/>
    </source>
</evidence>
<name>A0A9K3ECW2_HELAN</name>
<gene>
    <name evidence="1" type="ORF">HanXRQr2_Chr14g0663811</name>
</gene>
<reference evidence="1" key="1">
    <citation type="journal article" date="2017" name="Nature">
        <title>The sunflower genome provides insights into oil metabolism, flowering and Asterid evolution.</title>
        <authorList>
            <person name="Badouin H."/>
            <person name="Gouzy J."/>
            <person name="Grassa C.J."/>
            <person name="Murat F."/>
            <person name="Staton S.E."/>
            <person name="Cottret L."/>
            <person name="Lelandais-Briere C."/>
            <person name="Owens G.L."/>
            <person name="Carrere S."/>
            <person name="Mayjonade B."/>
            <person name="Legrand L."/>
            <person name="Gill N."/>
            <person name="Kane N.C."/>
            <person name="Bowers J.E."/>
            <person name="Hubner S."/>
            <person name="Bellec A."/>
            <person name="Berard A."/>
            <person name="Berges H."/>
            <person name="Blanchet N."/>
            <person name="Boniface M.C."/>
            <person name="Brunel D."/>
            <person name="Catrice O."/>
            <person name="Chaidir N."/>
            <person name="Claudel C."/>
            <person name="Donnadieu C."/>
            <person name="Faraut T."/>
            <person name="Fievet G."/>
            <person name="Helmstetter N."/>
            <person name="King M."/>
            <person name="Knapp S.J."/>
            <person name="Lai Z."/>
            <person name="Le Paslier M.C."/>
            <person name="Lippi Y."/>
            <person name="Lorenzon L."/>
            <person name="Mandel J.R."/>
            <person name="Marage G."/>
            <person name="Marchand G."/>
            <person name="Marquand E."/>
            <person name="Bret-Mestries E."/>
            <person name="Morien E."/>
            <person name="Nambeesan S."/>
            <person name="Nguyen T."/>
            <person name="Pegot-Espagnet P."/>
            <person name="Pouilly N."/>
            <person name="Raftis F."/>
            <person name="Sallet E."/>
            <person name="Schiex T."/>
            <person name="Thomas J."/>
            <person name="Vandecasteele C."/>
            <person name="Vares D."/>
            <person name="Vear F."/>
            <person name="Vautrin S."/>
            <person name="Crespi M."/>
            <person name="Mangin B."/>
            <person name="Burke J.M."/>
            <person name="Salse J."/>
            <person name="Munos S."/>
            <person name="Vincourt P."/>
            <person name="Rieseberg L.H."/>
            <person name="Langlade N.B."/>
        </authorList>
    </citation>
    <scope>NUCLEOTIDE SEQUENCE</scope>
    <source>
        <tissue evidence="1">Leaves</tissue>
    </source>
</reference>